<dbReference type="Gene3D" id="3.40.50.300">
    <property type="entry name" value="P-loop containing nucleotide triphosphate hydrolases"/>
    <property type="match status" value="1"/>
</dbReference>
<keyword evidence="12" id="KW-0131">Cell cycle</keyword>
<dbReference type="PROSITE" id="PS00300">
    <property type="entry name" value="SRP54"/>
    <property type="match status" value="1"/>
</dbReference>
<dbReference type="RefSeq" id="WP_025021986.1">
    <property type="nucleotide sequence ID" value="NZ_AZGD01000090.1"/>
</dbReference>
<dbReference type="eggNOG" id="COG0552">
    <property type="taxonomic scope" value="Bacteria"/>
</dbReference>
<feature type="region of interest" description="Disordered" evidence="10">
    <location>
        <begin position="117"/>
        <end position="136"/>
    </location>
</feature>
<dbReference type="PANTHER" id="PTHR43134">
    <property type="entry name" value="SIGNAL RECOGNITION PARTICLE RECEPTOR SUBUNIT ALPHA"/>
    <property type="match status" value="1"/>
</dbReference>
<keyword evidence="6 9" id="KW-0472">Membrane</keyword>
<name>A0A0R1WLN2_9LACO</name>
<sequence length="443" mass="49556">MGFFDKLKKAFSVENEDEVNKKQNNDSHVEDAQATVDDAPSTEQTDLKSSEATESINDFQEDNQKEDSELTYEENVNEVETQEDVIEENENLDVNEDSQTQVQETKQEEIIENKSQEELFENTSETKQENDETQAYDKGLEKSRSGLGSMINSLLANFRKVDEDFFEELEETLIEADVGFENAMRISEALRQEVKLRNAKKKSEVSDAIVRKMVELYEEDGKKEDSNLHFASNGPTVFLFVGVNGVGKTTTIGKLAYRYKQEGKRVLLCAADTFRAGAIEQLAEWGNRVGVDVVKKPEKSDPASVVFDAVAKVKEGDYDILLVDTAGRLQNKVNLMNELEKISRIIKREIPDAPHEVLLALDATTGQNALIQAKEFKSVTNVSGIVLTKLDGTAKGGIVLGIRSELHIPVKLVGLGEQMQDLRIFNAKEYIEGLFGNLISQDK</sequence>
<keyword evidence="1 9" id="KW-1003">Cell membrane</keyword>
<evidence type="ECO:0000256" key="1">
    <source>
        <dbReference type="ARBA" id="ARBA00022475"/>
    </source>
</evidence>
<keyword evidence="7 9" id="KW-0675">Receptor</keyword>
<dbReference type="CDD" id="cd17874">
    <property type="entry name" value="FtsY"/>
    <property type="match status" value="1"/>
</dbReference>
<comment type="catalytic activity">
    <reaction evidence="8 9">
        <text>GTP + H2O = GDP + phosphate + H(+)</text>
        <dbReference type="Rhea" id="RHEA:19669"/>
        <dbReference type="ChEBI" id="CHEBI:15377"/>
        <dbReference type="ChEBI" id="CHEBI:15378"/>
        <dbReference type="ChEBI" id="CHEBI:37565"/>
        <dbReference type="ChEBI" id="CHEBI:43474"/>
        <dbReference type="ChEBI" id="CHEBI:58189"/>
        <dbReference type="EC" id="3.6.5.4"/>
    </reaction>
</comment>
<dbReference type="GO" id="GO:0051301">
    <property type="term" value="P:cell division"/>
    <property type="evidence" value="ECO:0007669"/>
    <property type="project" value="UniProtKB-KW"/>
</dbReference>
<dbReference type="EMBL" id="AZGD01000090">
    <property type="protein sequence ID" value="KRM18874.1"/>
    <property type="molecule type" value="Genomic_DNA"/>
</dbReference>
<protein>
    <recommendedName>
        <fullName evidence="9">Signal recognition particle receptor FtsY</fullName>
        <shortName evidence="9">SRP receptor</shortName>
        <ecNumber evidence="9">3.6.5.4</ecNumber>
    </recommendedName>
</protein>
<evidence type="ECO:0000256" key="4">
    <source>
        <dbReference type="ARBA" id="ARBA00022801"/>
    </source>
</evidence>
<dbReference type="InterPro" id="IPR027417">
    <property type="entry name" value="P-loop_NTPase"/>
</dbReference>
<keyword evidence="12" id="KW-0132">Cell division</keyword>
<dbReference type="FunFam" id="3.40.50.300:FF:000053">
    <property type="entry name" value="Signal recognition particle receptor FtsY"/>
    <property type="match status" value="1"/>
</dbReference>
<dbReference type="NCBIfam" id="TIGR00064">
    <property type="entry name" value="ftsY"/>
    <property type="match status" value="1"/>
</dbReference>
<dbReference type="AlphaFoldDB" id="A0A0R1WLN2"/>
<evidence type="ECO:0000256" key="3">
    <source>
        <dbReference type="ARBA" id="ARBA00022741"/>
    </source>
</evidence>
<dbReference type="Gene3D" id="1.20.120.140">
    <property type="entry name" value="Signal recognition particle SRP54, nucleotide-binding domain"/>
    <property type="match status" value="1"/>
</dbReference>
<dbReference type="InterPro" id="IPR036225">
    <property type="entry name" value="SRP/SRP_N"/>
</dbReference>
<keyword evidence="3 9" id="KW-0547">Nucleotide-binding</keyword>
<dbReference type="GO" id="GO:0003924">
    <property type="term" value="F:GTPase activity"/>
    <property type="evidence" value="ECO:0007669"/>
    <property type="project" value="UniProtKB-UniRule"/>
</dbReference>
<feature type="binding site" evidence="9">
    <location>
        <begin position="242"/>
        <end position="249"/>
    </location>
    <ligand>
        <name>GTP</name>
        <dbReference type="ChEBI" id="CHEBI:37565"/>
    </ligand>
</feature>
<dbReference type="SMART" id="SM00963">
    <property type="entry name" value="SRP54_N"/>
    <property type="match status" value="1"/>
</dbReference>
<comment type="similarity">
    <text evidence="9">Belongs to the GTP-binding SRP family. FtsY subfamily.</text>
</comment>
<comment type="caution">
    <text evidence="12">The sequence shown here is derived from an EMBL/GenBank/DDBJ whole genome shotgun (WGS) entry which is preliminary data.</text>
</comment>
<gene>
    <name evidence="9" type="primary">ftsY</name>
    <name evidence="12" type="ORF">FC40_GL000659</name>
</gene>
<dbReference type="InterPro" id="IPR013822">
    <property type="entry name" value="Signal_recog_particl_SRP54_hlx"/>
</dbReference>
<dbReference type="GO" id="GO:0006614">
    <property type="term" value="P:SRP-dependent cotranslational protein targeting to membrane"/>
    <property type="evidence" value="ECO:0007669"/>
    <property type="project" value="InterPro"/>
</dbReference>
<keyword evidence="13" id="KW-1185">Reference proteome</keyword>
<dbReference type="GO" id="GO:0005525">
    <property type="term" value="F:GTP binding"/>
    <property type="evidence" value="ECO:0007669"/>
    <property type="project" value="UniProtKB-UniRule"/>
</dbReference>
<feature type="compositionally biased region" description="Acidic residues" evidence="10">
    <location>
        <begin position="69"/>
        <end position="81"/>
    </location>
</feature>
<evidence type="ECO:0000256" key="2">
    <source>
        <dbReference type="ARBA" id="ARBA00022490"/>
    </source>
</evidence>
<dbReference type="InterPro" id="IPR042101">
    <property type="entry name" value="SRP54_N_sf"/>
</dbReference>
<dbReference type="GO" id="GO:0005886">
    <property type="term" value="C:plasma membrane"/>
    <property type="evidence" value="ECO:0007669"/>
    <property type="project" value="UniProtKB-SubCell"/>
</dbReference>
<dbReference type="PANTHER" id="PTHR43134:SF1">
    <property type="entry name" value="SIGNAL RECOGNITION PARTICLE RECEPTOR SUBUNIT ALPHA"/>
    <property type="match status" value="1"/>
</dbReference>
<evidence type="ECO:0000256" key="5">
    <source>
        <dbReference type="ARBA" id="ARBA00023134"/>
    </source>
</evidence>
<evidence type="ECO:0000256" key="6">
    <source>
        <dbReference type="ARBA" id="ARBA00023136"/>
    </source>
</evidence>
<dbReference type="FunFam" id="1.20.120.140:FF:000002">
    <property type="entry name" value="Signal recognition particle receptor FtsY"/>
    <property type="match status" value="1"/>
</dbReference>
<dbReference type="GO" id="GO:0005737">
    <property type="term" value="C:cytoplasm"/>
    <property type="evidence" value="ECO:0007669"/>
    <property type="project" value="UniProtKB-SubCell"/>
</dbReference>
<evidence type="ECO:0000256" key="9">
    <source>
        <dbReference type="HAMAP-Rule" id="MF_00920"/>
    </source>
</evidence>
<dbReference type="SMART" id="SM00382">
    <property type="entry name" value="AAA"/>
    <property type="match status" value="1"/>
</dbReference>
<accession>A0A0R1WLN2</accession>
<feature type="region of interest" description="Disordered" evidence="10">
    <location>
        <begin position="14"/>
        <end position="81"/>
    </location>
</feature>
<evidence type="ECO:0000256" key="7">
    <source>
        <dbReference type="ARBA" id="ARBA00023170"/>
    </source>
</evidence>
<dbReference type="InterPro" id="IPR000897">
    <property type="entry name" value="SRP54_GTPase_dom"/>
</dbReference>
<dbReference type="EC" id="3.6.5.4" evidence="9"/>
<dbReference type="Proteomes" id="UP000051054">
    <property type="component" value="Unassembled WGS sequence"/>
</dbReference>
<evidence type="ECO:0000256" key="10">
    <source>
        <dbReference type="SAM" id="MobiDB-lite"/>
    </source>
</evidence>
<dbReference type="PATRIC" id="fig|1423755.3.peg.713"/>
<feature type="binding site" evidence="9">
    <location>
        <begin position="324"/>
        <end position="328"/>
    </location>
    <ligand>
        <name>GTP</name>
        <dbReference type="ChEBI" id="CHEBI:37565"/>
    </ligand>
</feature>
<dbReference type="InterPro" id="IPR003593">
    <property type="entry name" value="AAA+_ATPase"/>
</dbReference>
<reference evidence="12 13" key="1">
    <citation type="journal article" date="2015" name="Genome Announc.">
        <title>Expanding the biotechnology potential of lactobacilli through comparative genomics of 213 strains and associated genera.</title>
        <authorList>
            <person name="Sun Z."/>
            <person name="Harris H.M."/>
            <person name="McCann A."/>
            <person name="Guo C."/>
            <person name="Argimon S."/>
            <person name="Zhang W."/>
            <person name="Yang X."/>
            <person name="Jeffery I.B."/>
            <person name="Cooney J.C."/>
            <person name="Kagawa T.F."/>
            <person name="Liu W."/>
            <person name="Song Y."/>
            <person name="Salvetti E."/>
            <person name="Wrobel A."/>
            <person name="Rasinkangas P."/>
            <person name="Parkhill J."/>
            <person name="Rea M.C."/>
            <person name="O'Sullivan O."/>
            <person name="Ritari J."/>
            <person name="Douillard F.P."/>
            <person name="Paul Ross R."/>
            <person name="Yang R."/>
            <person name="Briner A.E."/>
            <person name="Felis G.E."/>
            <person name="de Vos W.M."/>
            <person name="Barrangou R."/>
            <person name="Klaenhammer T.R."/>
            <person name="Caufield P.W."/>
            <person name="Cui Y."/>
            <person name="Zhang H."/>
            <person name="O'Toole P.W."/>
        </authorList>
    </citation>
    <scope>NUCLEOTIDE SEQUENCE [LARGE SCALE GENOMIC DNA]</scope>
    <source>
        <strain evidence="12 13">DSM 18933</strain>
    </source>
</reference>
<feature type="domain" description="SRP54-type proteins GTP-binding" evidence="11">
    <location>
        <begin position="409"/>
        <end position="422"/>
    </location>
</feature>
<evidence type="ECO:0000256" key="8">
    <source>
        <dbReference type="ARBA" id="ARBA00048027"/>
    </source>
</evidence>
<dbReference type="Pfam" id="PF00448">
    <property type="entry name" value="SRP54"/>
    <property type="match status" value="1"/>
</dbReference>
<keyword evidence="4 9" id="KW-0378">Hydrolase</keyword>
<comment type="subcellular location">
    <subcellularLocation>
        <location evidence="9">Cell membrane</location>
        <topology evidence="9">Peripheral membrane protein</topology>
        <orientation evidence="9">Cytoplasmic side</orientation>
    </subcellularLocation>
    <subcellularLocation>
        <location evidence="9">Cytoplasm</location>
    </subcellularLocation>
</comment>
<evidence type="ECO:0000313" key="12">
    <source>
        <dbReference type="EMBL" id="KRM18874.1"/>
    </source>
</evidence>
<organism evidence="12 13">
    <name type="scientific">Ligilactobacillus hayakitensis DSM 18933 = JCM 14209</name>
    <dbReference type="NCBI Taxonomy" id="1423755"/>
    <lineage>
        <taxon>Bacteria</taxon>
        <taxon>Bacillati</taxon>
        <taxon>Bacillota</taxon>
        <taxon>Bacilli</taxon>
        <taxon>Lactobacillales</taxon>
        <taxon>Lactobacillaceae</taxon>
        <taxon>Ligilactobacillus</taxon>
    </lineage>
</organism>
<feature type="binding site" evidence="9">
    <location>
        <begin position="388"/>
        <end position="391"/>
    </location>
    <ligand>
        <name>GTP</name>
        <dbReference type="ChEBI" id="CHEBI:37565"/>
    </ligand>
</feature>
<dbReference type="SMART" id="SM00962">
    <property type="entry name" value="SRP54"/>
    <property type="match status" value="1"/>
</dbReference>
<dbReference type="InterPro" id="IPR004390">
    <property type="entry name" value="SR_rcpt_FtsY"/>
</dbReference>
<dbReference type="SUPFAM" id="SSF52540">
    <property type="entry name" value="P-loop containing nucleoside triphosphate hydrolases"/>
    <property type="match status" value="1"/>
</dbReference>
<dbReference type="GO" id="GO:0005047">
    <property type="term" value="F:signal recognition particle binding"/>
    <property type="evidence" value="ECO:0007669"/>
    <property type="project" value="TreeGrafter"/>
</dbReference>
<evidence type="ECO:0000313" key="13">
    <source>
        <dbReference type="Proteomes" id="UP000051054"/>
    </source>
</evidence>
<dbReference type="HAMAP" id="MF_00920">
    <property type="entry name" value="FtsY"/>
    <property type="match status" value="1"/>
</dbReference>
<dbReference type="Pfam" id="PF02881">
    <property type="entry name" value="SRP54_N"/>
    <property type="match status" value="1"/>
</dbReference>
<feature type="compositionally biased region" description="Basic and acidic residues" evidence="10">
    <location>
        <begin position="18"/>
        <end position="31"/>
    </location>
</feature>
<comment type="subunit">
    <text evidence="9">Part of the signal recognition particle protein translocation system, which is composed of SRP and FtsY.</text>
</comment>
<keyword evidence="5 9" id="KW-0342">GTP-binding</keyword>
<evidence type="ECO:0000259" key="11">
    <source>
        <dbReference type="PROSITE" id="PS00300"/>
    </source>
</evidence>
<dbReference type="OrthoDB" id="9804720at2"/>
<keyword evidence="2 9" id="KW-0963">Cytoplasm</keyword>
<comment type="function">
    <text evidence="9">Involved in targeting and insertion of nascent membrane proteins into the cytoplasmic membrane. Acts as a receptor for the complex formed by the signal recognition particle (SRP) and the ribosome-nascent chain (RNC).</text>
</comment>
<proteinExistence type="inferred from homology"/>
<dbReference type="STRING" id="1423755.FC40_GL000659"/>
<dbReference type="SUPFAM" id="SSF47364">
    <property type="entry name" value="Domain of the SRP/SRP receptor G-proteins"/>
    <property type="match status" value="1"/>
</dbReference>